<evidence type="ECO:0000256" key="1">
    <source>
        <dbReference type="SAM" id="MobiDB-lite"/>
    </source>
</evidence>
<proteinExistence type="predicted"/>
<feature type="compositionally biased region" description="Polar residues" evidence="1">
    <location>
        <begin position="422"/>
        <end position="435"/>
    </location>
</feature>
<feature type="region of interest" description="Disordered" evidence="1">
    <location>
        <begin position="205"/>
        <end position="230"/>
    </location>
</feature>
<dbReference type="AlphaFoldDB" id="A0A956ND27"/>
<organism evidence="2 3">
    <name type="scientific">Eiseniibacteriota bacterium</name>
    <dbReference type="NCBI Taxonomy" id="2212470"/>
    <lineage>
        <taxon>Bacteria</taxon>
        <taxon>Candidatus Eiseniibacteriota</taxon>
    </lineage>
</organism>
<feature type="region of interest" description="Disordered" evidence="1">
    <location>
        <begin position="420"/>
        <end position="453"/>
    </location>
</feature>
<accession>A0A956ND27</accession>
<evidence type="ECO:0000313" key="3">
    <source>
        <dbReference type="Proteomes" id="UP000739538"/>
    </source>
</evidence>
<dbReference type="SUPFAM" id="SSF81923">
    <property type="entry name" value="Double Clp-N motif"/>
    <property type="match status" value="1"/>
</dbReference>
<reference evidence="2" key="1">
    <citation type="submission" date="2020-04" db="EMBL/GenBank/DDBJ databases">
        <authorList>
            <person name="Zhang T."/>
        </authorList>
    </citation>
    <scope>NUCLEOTIDE SEQUENCE</scope>
    <source>
        <strain evidence="2">HKST-UBA02</strain>
    </source>
</reference>
<reference evidence="2" key="2">
    <citation type="journal article" date="2021" name="Microbiome">
        <title>Successional dynamics and alternative stable states in a saline activated sludge microbial community over 9 years.</title>
        <authorList>
            <person name="Wang Y."/>
            <person name="Ye J."/>
            <person name="Ju F."/>
            <person name="Liu L."/>
            <person name="Boyd J.A."/>
            <person name="Deng Y."/>
            <person name="Parks D.H."/>
            <person name="Jiang X."/>
            <person name="Yin X."/>
            <person name="Woodcroft B.J."/>
            <person name="Tyson G.W."/>
            <person name="Hugenholtz P."/>
            <person name="Polz M.F."/>
            <person name="Zhang T."/>
        </authorList>
    </citation>
    <scope>NUCLEOTIDE SEQUENCE</scope>
    <source>
        <strain evidence="2">HKST-UBA02</strain>
    </source>
</reference>
<gene>
    <name evidence="2" type="ORF">KDA27_13015</name>
</gene>
<sequence>MRRTYNLSLLRLGTTLWGRDTSTGTRRLRIRVPEFGAKLTWPEDGLAFETLLQDLERPTMAWVHEDEFSSSEGEVTALLPRGFWPHDADARTSIVSHVDPTDPVLGTFWWGPSGVPELRAVFERCAAAFEPRYRTPSKIRTQNGATAQRVPDPTEIVANQEGTCLDLSLLMAALYEANGGAPLLVFSGGPEESPDHALIAEWVGIPPSLHPGSSTPPPGDESSGESTAESVGLIGSDRLRAWVRDGRLRVLESTELAAGKSRAAERAEELGRSFVERVACHAVDVNAVRRATAGRAVPGGLLYAPLVARVDLLATRMAVEERIGQRESRHILQALAELGSPVLGTLLGESGLQALKRRGAPARPGEPVSRLSVRTTQGYHTVFIEARVLASARPDRKVTEEDLLCALLRRPRPAIRSLLESAGTNPGSLANTLSPYTPRPLRGGGGGWDTTHG</sequence>
<dbReference type="EMBL" id="JAGQHS010000064">
    <property type="protein sequence ID" value="MCA9756718.1"/>
    <property type="molecule type" value="Genomic_DNA"/>
</dbReference>
<dbReference type="Proteomes" id="UP000739538">
    <property type="component" value="Unassembled WGS sequence"/>
</dbReference>
<dbReference type="InterPro" id="IPR036628">
    <property type="entry name" value="Clp_N_dom_sf"/>
</dbReference>
<evidence type="ECO:0000313" key="2">
    <source>
        <dbReference type="EMBL" id="MCA9756718.1"/>
    </source>
</evidence>
<name>A0A956ND27_UNCEI</name>
<protein>
    <submittedName>
        <fullName evidence="2">Uncharacterized protein</fullName>
    </submittedName>
</protein>
<dbReference type="Gene3D" id="1.10.1780.10">
    <property type="entry name" value="Clp, N-terminal domain"/>
    <property type="match status" value="1"/>
</dbReference>
<comment type="caution">
    <text evidence="2">The sequence shown here is derived from an EMBL/GenBank/DDBJ whole genome shotgun (WGS) entry which is preliminary data.</text>
</comment>
<feature type="compositionally biased region" description="Gly residues" evidence="1">
    <location>
        <begin position="442"/>
        <end position="453"/>
    </location>
</feature>